<keyword evidence="3" id="KW-1185">Reference proteome</keyword>
<dbReference type="AlphaFoldDB" id="D2PTV3"/>
<dbReference type="KEGG" id="kfl:Kfla_4193"/>
<organism evidence="2 3">
    <name type="scientific">Kribbella flavida (strain DSM 17836 / JCM 10339 / NBRC 14399)</name>
    <dbReference type="NCBI Taxonomy" id="479435"/>
    <lineage>
        <taxon>Bacteria</taxon>
        <taxon>Bacillati</taxon>
        <taxon>Actinomycetota</taxon>
        <taxon>Actinomycetes</taxon>
        <taxon>Propionibacteriales</taxon>
        <taxon>Kribbellaceae</taxon>
        <taxon>Kribbella</taxon>
    </lineage>
</organism>
<sequence length="40" mass="4521">MSDSNRLYQLFAYNLLVICAVLALRALILVLRLPDSQSRA</sequence>
<accession>D2PTV3</accession>
<evidence type="ECO:0000313" key="3">
    <source>
        <dbReference type="Proteomes" id="UP000007967"/>
    </source>
</evidence>
<gene>
    <name evidence="2" type="ordered locus">Kfla_4193</name>
</gene>
<evidence type="ECO:0000313" key="2">
    <source>
        <dbReference type="EMBL" id="ADB33236.1"/>
    </source>
</evidence>
<name>D2PTV3_KRIFD</name>
<keyword evidence="1" id="KW-0472">Membrane</keyword>
<dbReference type="RefSeq" id="WP_012921790.1">
    <property type="nucleotide sequence ID" value="NC_013729.1"/>
</dbReference>
<keyword evidence="1" id="KW-1133">Transmembrane helix</keyword>
<feature type="transmembrane region" description="Helical" evidence="1">
    <location>
        <begin position="12"/>
        <end position="31"/>
    </location>
</feature>
<protein>
    <submittedName>
        <fullName evidence="2">Uncharacterized protein</fullName>
    </submittedName>
</protein>
<dbReference type="EMBL" id="CP001736">
    <property type="protein sequence ID" value="ADB33236.1"/>
    <property type="molecule type" value="Genomic_DNA"/>
</dbReference>
<proteinExistence type="predicted"/>
<evidence type="ECO:0000256" key="1">
    <source>
        <dbReference type="SAM" id="Phobius"/>
    </source>
</evidence>
<dbReference type="HOGENOM" id="CLU_3291261_0_0_11"/>
<dbReference type="Proteomes" id="UP000007967">
    <property type="component" value="Chromosome"/>
</dbReference>
<reference evidence="2 3" key="2">
    <citation type="journal article" date="2010" name="Stand. Genomic Sci.">
        <title>Complete genome sequence of Kribbella flavida type strain (IFO 14399).</title>
        <authorList>
            <person name="Pukall R."/>
            <person name="Lapidus A."/>
            <person name="Glavina Del Rio T."/>
            <person name="Copeland A."/>
            <person name="Tice H."/>
            <person name="Cheng J.-F."/>
            <person name="Lucas S."/>
            <person name="Chen F."/>
            <person name="Nolan M."/>
            <person name="LaButti K."/>
            <person name="Pati A."/>
            <person name="Ivanova N."/>
            <person name="Mavrommatis K."/>
            <person name="Mikhailova N."/>
            <person name="Pitluck S."/>
            <person name="Bruce D."/>
            <person name="Goodwin L."/>
            <person name="Land M."/>
            <person name="Hauser L."/>
            <person name="Chang Y.-J."/>
            <person name="Jeffries C.D."/>
            <person name="Chen A."/>
            <person name="Palaniappan K."/>
            <person name="Chain P."/>
            <person name="Rohde M."/>
            <person name="Goeker M."/>
            <person name="Bristow J."/>
            <person name="Eisen J.A."/>
            <person name="Markowitz V."/>
            <person name="Hugenholtz P."/>
            <person name="Kyrpides N.C."/>
            <person name="Klenk H.-P."/>
            <person name="Brettin T."/>
        </authorList>
    </citation>
    <scope>NUCLEOTIDE SEQUENCE [LARGE SCALE GENOMIC DNA]</scope>
    <source>
        <strain evidence="3">DSM 17836 / JCM 10339 / NBRC 14399</strain>
    </source>
</reference>
<keyword evidence="1" id="KW-0812">Transmembrane</keyword>
<reference evidence="3" key="1">
    <citation type="submission" date="2009-09" db="EMBL/GenBank/DDBJ databases">
        <title>The complete genome of Kribbella flavida DSM 17836.</title>
        <authorList>
            <consortium name="US DOE Joint Genome Institute (JGI-PGF)"/>
            <person name="Lucas S."/>
            <person name="Copeland A."/>
            <person name="Lapidus A."/>
            <person name="Glavina del Rio T."/>
            <person name="Dalin E."/>
            <person name="Tice H."/>
            <person name="Bruce D."/>
            <person name="Goodwin L."/>
            <person name="Pitluck S."/>
            <person name="Kyrpides N."/>
            <person name="Mavromatis K."/>
            <person name="Ivanova N."/>
            <person name="Saunders E."/>
            <person name="Brettin T."/>
            <person name="Detter J.C."/>
            <person name="Han C."/>
            <person name="Larimer F."/>
            <person name="Land M."/>
            <person name="Hauser L."/>
            <person name="Markowitz V."/>
            <person name="Cheng J.-F."/>
            <person name="Hugenholtz P."/>
            <person name="Woyke T."/>
            <person name="Wu D."/>
            <person name="Pukall R."/>
            <person name="Klenk H.-P."/>
            <person name="Eisen J.A."/>
        </authorList>
    </citation>
    <scope>NUCLEOTIDE SEQUENCE [LARGE SCALE GENOMIC DNA]</scope>
    <source>
        <strain evidence="3">DSM 17836 / JCM 10339 / NBRC 14399</strain>
    </source>
</reference>